<name>A0A8H4ZRE2_9HYPO</name>
<evidence type="ECO:0000313" key="3">
    <source>
        <dbReference type="EMBL" id="KAF5251027.1"/>
    </source>
</evidence>
<evidence type="ECO:0000256" key="2">
    <source>
        <dbReference type="SAM" id="MobiDB-lite"/>
    </source>
</evidence>
<protein>
    <submittedName>
        <fullName evidence="3">Uncharacterized protein</fullName>
    </submittedName>
</protein>
<accession>A0A8H4ZRE2</accession>
<dbReference type="AlphaFoldDB" id="A0A8H4ZRE2"/>
<keyword evidence="1" id="KW-0175">Coiled coil</keyword>
<comment type="caution">
    <text evidence="3">The sequence shown here is derived from an EMBL/GenBank/DDBJ whole genome shotgun (WGS) entry which is preliminary data.</text>
</comment>
<evidence type="ECO:0000313" key="4">
    <source>
        <dbReference type="Proteomes" id="UP000573603"/>
    </source>
</evidence>
<gene>
    <name evidence="3" type="ORF">FANTH_3788</name>
</gene>
<dbReference type="Proteomes" id="UP000573603">
    <property type="component" value="Unassembled WGS sequence"/>
</dbReference>
<reference evidence="3 4" key="1">
    <citation type="journal article" date="2020" name="BMC Genomics">
        <title>Correction to: Identification and distribution of gene clusters required for synthesis of sphingolipid metabolism inhibitors in diverse species of the filamentous fungus Fusarium.</title>
        <authorList>
            <person name="Kim H.S."/>
            <person name="Lohmar J.M."/>
            <person name="Busman M."/>
            <person name="Brown D.W."/>
            <person name="Naumann T.A."/>
            <person name="Divon H.H."/>
            <person name="Lysoe E."/>
            <person name="Uhlig S."/>
            <person name="Proctor R.H."/>
        </authorList>
    </citation>
    <scope>NUCLEOTIDE SEQUENCE [LARGE SCALE GENOMIC DNA]</scope>
    <source>
        <strain evidence="3 4">NRRL 25214</strain>
    </source>
</reference>
<organism evidence="3 4">
    <name type="scientific">Fusarium anthophilum</name>
    <dbReference type="NCBI Taxonomy" id="48485"/>
    <lineage>
        <taxon>Eukaryota</taxon>
        <taxon>Fungi</taxon>
        <taxon>Dikarya</taxon>
        <taxon>Ascomycota</taxon>
        <taxon>Pezizomycotina</taxon>
        <taxon>Sordariomycetes</taxon>
        <taxon>Hypocreomycetidae</taxon>
        <taxon>Hypocreales</taxon>
        <taxon>Nectriaceae</taxon>
        <taxon>Fusarium</taxon>
        <taxon>Fusarium fujikuroi species complex</taxon>
    </lineage>
</organism>
<proteinExistence type="predicted"/>
<feature type="coiled-coil region" evidence="1">
    <location>
        <begin position="30"/>
        <end position="107"/>
    </location>
</feature>
<sequence>MAEIGRRESQRSSELIRQGIRQCLALETECKELKESLSESKDYVQKLEARMNEMTADHEGLLKILAEKDALIETYSVLMSETLEKNLQRERHELKDVESKVLSAMEQSLNLELDKMGLEHQGSSVPKRSPLRAKRPGLIRQGAVVPCTSTSERRRLRNSREAVPRLLRQDAQMYDREDDEQSGETGSLLDMARQETFQKPKMASQ</sequence>
<dbReference type="EMBL" id="JABEVY010000077">
    <property type="protein sequence ID" value="KAF5251027.1"/>
    <property type="molecule type" value="Genomic_DNA"/>
</dbReference>
<feature type="region of interest" description="Disordered" evidence="2">
    <location>
        <begin position="143"/>
        <end position="205"/>
    </location>
</feature>
<evidence type="ECO:0000256" key="1">
    <source>
        <dbReference type="SAM" id="Coils"/>
    </source>
</evidence>
<keyword evidence="4" id="KW-1185">Reference proteome</keyword>